<gene>
    <name evidence="1" type="ORF">BpHYR1_045195</name>
</gene>
<dbReference type="Proteomes" id="UP000276133">
    <property type="component" value="Unassembled WGS sequence"/>
</dbReference>
<organism evidence="1 2">
    <name type="scientific">Brachionus plicatilis</name>
    <name type="common">Marine rotifer</name>
    <name type="synonym">Brachionus muelleri</name>
    <dbReference type="NCBI Taxonomy" id="10195"/>
    <lineage>
        <taxon>Eukaryota</taxon>
        <taxon>Metazoa</taxon>
        <taxon>Spiralia</taxon>
        <taxon>Gnathifera</taxon>
        <taxon>Rotifera</taxon>
        <taxon>Eurotatoria</taxon>
        <taxon>Monogononta</taxon>
        <taxon>Pseudotrocha</taxon>
        <taxon>Ploima</taxon>
        <taxon>Brachionidae</taxon>
        <taxon>Brachionus</taxon>
    </lineage>
</organism>
<name>A0A3M7R5B1_BRAPC</name>
<evidence type="ECO:0000313" key="1">
    <source>
        <dbReference type="EMBL" id="RNA18793.1"/>
    </source>
</evidence>
<comment type="caution">
    <text evidence="1">The sequence shown here is derived from an EMBL/GenBank/DDBJ whole genome shotgun (WGS) entry which is preliminary data.</text>
</comment>
<dbReference type="EMBL" id="REGN01004172">
    <property type="protein sequence ID" value="RNA18793.1"/>
    <property type="molecule type" value="Genomic_DNA"/>
</dbReference>
<accession>A0A3M7R5B1</accession>
<protein>
    <submittedName>
        <fullName evidence="1">Uncharacterized protein</fullName>
    </submittedName>
</protein>
<evidence type="ECO:0000313" key="2">
    <source>
        <dbReference type="Proteomes" id="UP000276133"/>
    </source>
</evidence>
<reference evidence="1 2" key="1">
    <citation type="journal article" date="2018" name="Sci. Rep.">
        <title>Genomic signatures of local adaptation to the degree of environmental predictability in rotifers.</title>
        <authorList>
            <person name="Franch-Gras L."/>
            <person name="Hahn C."/>
            <person name="Garcia-Roger E.M."/>
            <person name="Carmona M.J."/>
            <person name="Serra M."/>
            <person name="Gomez A."/>
        </authorList>
    </citation>
    <scope>NUCLEOTIDE SEQUENCE [LARGE SCALE GENOMIC DNA]</scope>
    <source>
        <strain evidence="1">HYR1</strain>
    </source>
</reference>
<sequence>MSEQLQMVYKLVQLEQLDRLCKKNYQFVMSFKHCSFYSRTLKNSSNYVTPVVPVVPVYRPFVAVPIYYSAVWY</sequence>
<proteinExistence type="predicted"/>
<keyword evidence="2" id="KW-1185">Reference proteome</keyword>
<dbReference type="AlphaFoldDB" id="A0A3M7R5B1"/>